<dbReference type="OrthoDB" id="23364at2157"/>
<organism evidence="1 2">
    <name type="scientific">Methanocaldococcus infernus (strain DSM 11812 / JCM 15783 / ME)</name>
    <dbReference type="NCBI Taxonomy" id="573063"/>
    <lineage>
        <taxon>Archaea</taxon>
        <taxon>Methanobacteriati</taxon>
        <taxon>Methanobacteriota</taxon>
        <taxon>Methanomada group</taxon>
        <taxon>Methanococci</taxon>
        <taxon>Methanococcales</taxon>
        <taxon>Methanocaldococcaceae</taxon>
        <taxon>Methanocaldococcus</taxon>
    </lineage>
</organism>
<sequence>MEKIYDKCEICGNEEFEVLKKRESNKYAYYLVRCLNCGHVKEIEDKVKLSQAKLIISREDKSEAKMINLIHDVEYKVGDEIEVDGETLRITKIEVPESVNKAKGEEIKYLWTKSLSAPKKIGISINDRGKTYSIYLIVPPDFEFEVDKVYKVNEGLFKIKKIKTEKGDRRKAKAIEIKRIYGDPVKFSRSSIDLTEYLKDIKR</sequence>
<gene>
    <name evidence="1" type="ordered locus">Metin_1387</name>
</gene>
<dbReference type="KEGG" id="mif:Metin_1387"/>
<dbReference type="HOGENOM" id="CLU_110112_1_0_2"/>
<reference evidence="1" key="1">
    <citation type="submission" date="2010-04" db="EMBL/GenBank/DDBJ databases">
        <title>Complete sequence of Methanocaldococcus infernus ME.</title>
        <authorList>
            <consortium name="US DOE Joint Genome Institute"/>
            <person name="Lucas S."/>
            <person name="Copeland A."/>
            <person name="Lapidus A."/>
            <person name="Cheng J.-F."/>
            <person name="Bruce D."/>
            <person name="Goodwin L."/>
            <person name="Pitluck S."/>
            <person name="Munk A.C."/>
            <person name="Detter J.C."/>
            <person name="Han C."/>
            <person name="Tapia R."/>
            <person name="Land M."/>
            <person name="Hauser L."/>
            <person name="Kyrpides N."/>
            <person name="Mikhailova N."/>
            <person name="Sieprawska-Lupa M."/>
            <person name="Whitman W.B."/>
            <person name="Woyke T."/>
        </authorList>
    </citation>
    <scope>NUCLEOTIDE SEQUENCE [LARGE SCALE GENOMIC DNA]</scope>
    <source>
        <strain evidence="1">ME</strain>
    </source>
</reference>
<protein>
    <submittedName>
        <fullName evidence="1">Uncharacterized protein</fullName>
    </submittedName>
</protein>
<dbReference type="PANTHER" id="PTHR42195">
    <property type="entry name" value="UCP015877 FAMILY PROTEIN"/>
    <property type="match status" value="1"/>
</dbReference>
<dbReference type="EMBL" id="CP002009">
    <property type="protein sequence ID" value="ADG14037.1"/>
    <property type="molecule type" value="Genomic_DNA"/>
</dbReference>
<dbReference type="eggNOG" id="arCOG02680">
    <property type="taxonomic scope" value="Archaea"/>
</dbReference>
<dbReference type="GeneID" id="9132419"/>
<dbReference type="PANTHER" id="PTHR42195:SF1">
    <property type="entry name" value="ZINC FINGER PROTEIN"/>
    <property type="match status" value="1"/>
</dbReference>
<dbReference type="InterPro" id="IPR012041">
    <property type="entry name" value="Znf_CPxCG-like"/>
</dbReference>
<evidence type="ECO:0000313" key="1">
    <source>
        <dbReference type="EMBL" id="ADG14037.1"/>
    </source>
</evidence>
<dbReference type="STRING" id="573063.Metin_1387"/>
<accession>D5VTY4</accession>
<keyword evidence="2" id="KW-1185">Reference proteome</keyword>
<dbReference type="RefSeq" id="WP_013100782.1">
    <property type="nucleotide sequence ID" value="NC_014122.1"/>
</dbReference>
<proteinExistence type="predicted"/>
<dbReference type="AlphaFoldDB" id="D5VTY4"/>
<dbReference type="Pfam" id="PF19769">
    <property type="entry name" value="CPxCG_zf"/>
    <property type="match status" value="1"/>
</dbReference>
<dbReference type="PIRSF" id="PIRSF015877">
    <property type="entry name" value="UCP015877"/>
    <property type="match status" value="1"/>
</dbReference>
<dbReference type="Proteomes" id="UP000002061">
    <property type="component" value="Chromosome"/>
</dbReference>
<name>D5VTY4_METIM</name>
<evidence type="ECO:0000313" key="2">
    <source>
        <dbReference type="Proteomes" id="UP000002061"/>
    </source>
</evidence>